<evidence type="ECO:0000256" key="5">
    <source>
        <dbReference type="ARBA" id="ARBA00022989"/>
    </source>
</evidence>
<feature type="transmembrane region" description="Helical" evidence="8">
    <location>
        <begin position="443"/>
        <end position="462"/>
    </location>
</feature>
<dbReference type="OrthoDB" id="9799209at2"/>
<gene>
    <name evidence="14" type="ORF">CRN84_14875</name>
</gene>
<feature type="transmembrane region" description="Helical" evidence="8">
    <location>
        <begin position="295"/>
        <end position="316"/>
    </location>
</feature>
<dbReference type="PANTHER" id="PTHR30347">
    <property type="entry name" value="POTASSIUM CHANNEL RELATED"/>
    <property type="match status" value="1"/>
</dbReference>
<sequence length="820" mass="89269">MRKLSQTLLLILPLLALSVLSPSAFAESKTDTVTKTQPKVLSKNNKNIEPSELDKLQQRLNDIKQEVSAATKDSELSSLNNQTLELVNQTDDFISALLPDLAQIQTQIDVIGPAPAEGAMPESPEVMKQRSTITAQKTQLEKALEHAQTLKTNASNLSTQILALRRNALKTQLALNSGSILGARFWSPVFSPQPEDVIRLDNFIGQVKEAWDNAWKPDTLFGSTVLFVLALAVWGYGRRVMDLLIVWVCTNGIPDGRLRRSFFACATVLTTVLTLWGGAGLLYQVFARQNTLTPLLQSFADGVFTLIIFSALIVGLGRAILSNQRPSWRLAPMPDQVAKVLGIFPPAIAMVLMFFGIVEQVNTNIGSSVPTAIFGNGLASLLVGILGCLAPIQTNRIRRHMAAIGEPIDSRSTVAGLVHIVASAVAISILLSLLIGYIPLARFLTYEMVWVGIVLSSLYLMFKFVGDACESLFSANNASGKWLKQAFNLDVRYLDQATILFSAIGHTLLILLAAIALFNGTYGATTPMTIVNKVIEIMGSDSLGKINIVPANVFNALISMALGLYILRTARRWLNTKFLPKTTMDTGMRMSLVTLFSNIGYVIVILVTLSLLGIEWNKLAWIVSALSVGIGFGLQEIVKNFISGLILLTERPVKVGDLVSIAGIEGDIRRINVRATEIQMSDKSTVIVPNSQFISQSVRNVTMGSAQGVVTIPLTFPLDIDPEQVRTILLEAYQMHESILDMPAPSVSFSQLTPDGITLSVTGYVSSPRIVSRTKSDLLFDLLKRLRAANVRLSSPQSLTIQNITPEVADGDSDNSPKDL</sequence>
<keyword evidence="5 8" id="KW-1133">Transmembrane helix</keyword>
<dbReference type="InterPro" id="IPR049278">
    <property type="entry name" value="MS_channel_C"/>
</dbReference>
<feature type="transmembrane region" description="Helical" evidence="8">
    <location>
        <begin position="262"/>
        <end position="283"/>
    </location>
</feature>
<dbReference type="AlphaFoldDB" id="A0A2C6CV43"/>
<keyword evidence="4 8" id="KW-0812">Transmembrane</keyword>
<comment type="similarity">
    <text evidence="2">Belongs to the MscS (TC 1.A.23) family.</text>
</comment>
<dbReference type="SUPFAM" id="SSF82861">
    <property type="entry name" value="Mechanosensitive channel protein MscS (YggB), transmembrane region"/>
    <property type="match status" value="1"/>
</dbReference>
<evidence type="ECO:0000256" key="7">
    <source>
        <dbReference type="SAM" id="Coils"/>
    </source>
</evidence>
<feature type="signal peptide" evidence="9">
    <location>
        <begin position="1"/>
        <end position="26"/>
    </location>
</feature>
<evidence type="ECO:0000313" key="15">
    <source>
        <dbReference type="Proteomes" id="UP000224974"/>
    </source>
</evidence>
<dbReference type="Gene3D" id="2.30.30.60">
    <property type="match status" value="1"/>
</dbReference>
<dbReference type="PANTHER" id="PTHR30347:SF9">
    <property type="entry name" value="MINICONDUCTANCE MECHANOSENSITIVE CHANNEL MSCM"/>
    <property type="match status" value="1"/>
</dbReference>
<feature type="transmembrane region" description="Helical" evidence="8">
    <location>
        <begin position="337"/>
        <end position="357"/>
    </location>
</feature>
<feature type="transmembrane region" description="Helical" evidence="8">
    <location>
        <begin position="548"/>
        <end position="567"/>
    </location>
</feature>
<dbReference type="InterPro" id="IPR006685">
    <property type="entry name" value="MscS_channel_2nd"/>
</dbReference>
<dbReference type="Pfam" id="PF21088">
    <property type="entry name" value="MS_channel_1st"/>
    <property type="match status" value="1"/>
</dbReference>
<dbReference type="Gene3D" id="3.30.70.100">
    <property type="match status" value="1"/>
</dbReference>
<dbReference type="InterPro" id="IPR022249">
    <property type="entry name" value="DUF3772"/>
</dbReference>
<evidence type="ECO:0000259" key="12">
    <source>
        <dbReference type="Pfam" id="PF21082"/>
    </source>
</evidence>
<protein>
    <submittedName>
        <fullName evidence="14">DUF3772 domain-containing protein</fullName>
    </submittedName>
</protein>
<feature type="chain" id="PRO_5012677148" evidence="9">
    <location>
        <begin position="27"/>
        <end position="820"/>
    </location>
</feature>
<feature type="transmembrane region" description="Helical" evidence="8">
    <location>
        <begin position="413"/>
        <end position="437"/>
    </location>
</feature>
<comment type="caution">
    <text evidence="14">The sequence shown here is derived from an EMBL/GenBank/DDBJ whole genome shotgun (WGS) entry which is preliminary data.</text>
</comment>
<dbReference type="InterPro" id="IPR011066">
    <property type="entry name" value="MscS_channel_C_sf"/>
</dbReference>
<feature type="domain" description="Mechanosensitive ion channel MscS C-terminal" evidence="12">
    <location>
        <begin position="711"/>
        <end position="792"/>
    </location>
</feature>
<dbReference type="GO" id="GO:0008381">
    <property type="term" value="F:mechanosensitive monoatomic ion channel activity"/>
    <property type="evidence" value="ECO:0007669"/>
    <property type="project" value="UniProtKB-ARBA"/>
</dbReference>
<dbReference type="STRING" id="1111728.GCA_000427805_00082"/>
<feature type="domain" description="Mechanosensitive ion channel transmembrane helices 2/3" evidence="13">
    <location>
        <begin position="594"/>
        <end position="635"/>
    </location>
</feature>
<name>A0A2C6CV43_9GAMM</name>
<dbReference type="InterPro" id="IPR010920">
    <property type="entry name" value="LSM_dom_sf"/>
</dbReference>
<comment type="subcellular location">
    <subcellularLocation>
        <location evidence="1">Cell membrane</location>
        <topology evidence="1">Multi-pass membrane protein</topology>
    </subcellularLocation>
</comment>
<keyword evidence="7" id="KW-0175">Coiled coil</keyword>
<feature type="domain" description="DUF3772" evidence="11">
    <location>
        <begin position="145"/>
        <end position="204"/>
    </location>
</feature>
<dbReference type="EMBL" id="PDDX01000001">
    <property type="protein sequence ID" value="PHI30529.1"/>
    <property type="molecule type" value="Genomic_DNA"/>
</dbReference>
<evidence type="ECO:0000256" key="3">
    <source>
        <dbReference type="ARBA" id="ARBA00022475"/>
    </source>
</evidence>
<evidence type="ECO:0000256" key="8">
    <source>
        <dbReference type="SAM" id="Phobius"/>
    </source>
</evidence>
<evidence type="ECO:0000256" key="9">
    <source>
        <dbReference type="SAM" id="SignalP"/>
    </source>
</evidence>
<dbReference type="GO" id="GO:0005886">
    <property type="term" value="C:plasma membrane"/>
    <property type="evidence" value="ECO:0007669"/>
    <property type="project" value="UniProtKB-SubCell"/>
</dbReference>
<accession>A0A2C6CV43</accession>
<feature type="transmembrane region" description="Helical" evidence="8">
    <location>
        <begin position="588"/>
        <end position="613"/>
    </location>
</feature>
<feature type="transmembrane region" description="Helical" evidence="8">
    <location>
        <begin position="369"/>
        <end position="392"/>
    </location>
</feature>
<dbReference type="SUPFAM" id="SSF82689">
    <property type="entry name" value="Mechanosensitive channel protein MscS (YggB), C-terminal domain"/>
    <property type="match status" value="1"/>
</dbReference>
<dbReference type="Gene3D" id="1.10.287.1260">
    <property type="match status" value="1"/>
</dbReference>
<dbReference type="InterPro" id="IPR023408">
    <property type="entry name" value="MscS_beta-dom_sf"/>
</dbReference>
<evidence type="ECO:0000256" key="1">
    <source>
        <dbReference type="ARBA" id="ARBA00004651"/>
    </source>
</evidence>
<feature type="transmembrane region" description="Helical" evidence="8">
    <location>
        <begin position="220"/>
        <end position="237"/>
    </location>
</feature>
<feature type="transmembrane region" description="Helical" evidence="8">
    <location>
        <begin position="497"/>
        <end position="518"/>
    </location>
</feature>
<feature type="coiled-coil region" evidence="7">
    <location>
        <begin position="140"/>
        <end position="167"/>
    </location>
</feature>
<evidence type="ECO:0000256" key="6">
    <source>
        <dbReference type="ARBA" id="ARBA00023136"/>
    </source>
</evidence>
<reference evidence="15" key="1">
    <citation type="submission" date="2017-09" db="EMBL/GenBank/DDBJ databases">
        <title>FDA dAtabase for Regulatory Grade micrObial Sequences (FDA-ARGOS): Supporting development and validation of Infectious Disease Dx tests.</title>
        <authorList>
            <person name="Minogue T."/>
            <person name="Wolcott M."/>
            <person name="Wasieloski L."/>
            <person name="Aguilar W."/>
            <person name="Moore D."/>
            <person name="Tallon L."/>
            <person name="Sadzewicz L."/>
            <person name="Ott S."/>
            <person name="Zhao X."/>
            <person name="Nagaraj S."/>
            <person name="Vavikolanu K."/>
            <person name="Aluvathingal J."/>
            <person name="Nadendla S."/>
            <person name="Sichtig H."/>
        </authorList>
    </citation>
    <scope>NUCLEOTIDE SEQUENCE [LARGE SCALE GENOMIC DNA]</scope>
    <source>
        <strain evidence="15">FDAARGOS_387</strain>
    </source>
</reference>
<keyword evidence="15" id="KW-1185">Reference proteome</keyword>
<dbReference type="InterPro" id="IPR052702">
    <property type="entry name" value="MscS-like_channel"/>
</dbReference>
<proteinExistence type="inferred from homology"/>
<evidence type="ECO:0000256" key="2">
    <source>
        <dbReference type="ARBA" id="ARBA00008017"/>
    </source>
</evidence>
<keyword evidence="3" id="KW-1003">Cell membrane</keyword>
<evidence type="ECO:0000259" key="11">
    <source>
        <dbReference type="Pfam" id="PF12607"/>
    </source>
</evidence>
<keyword evidence="6 8" id="KW-0472">Membrane</keyword>
<organism evidence="14 15">
    <name type="scientific">Budvicia aquatica</name>
    <dbReference type="NCBI Taxonomy" id="82979"/>
    <lineage>
        <taxon>Bacteria</taxon>
        <taxon>Pseudomonadati</taxon>
        <taxon>Pseudomonadota</taxon>
        <taxon>Gammaproteobacteria</taxon>
        <taxon>Enterobacterales</taxon>
        <taxon>Budviciaceae</taxon>
        <taxon>Budvicia</taxon>
    </lineage>
</organism>
<evidence type="ECO:0000259" key="13">
    <source>
        <dbReference type="Pfam" id="PF21088"/>
    </source>
</evidence>
<feature type="domain" description="Mechanosensitive ion channel MscS" evidence="10">
    <location>
        <begin position="637"/>
        <end position="702"/>
    </location>
</feature>
<dbReference type="InterPro" id="IPR049142">
    <property type="entry name" value="MS_channel_1st"/>
</dbReference>
<evidence type="ECO:0000256" key="4">
    <source>
        <dbReference type="ARBA" id="ARBA00022692"/>
    </source>
</evidence>
<evidence type="ECO:0000259" key="10">
    <source>
        <dbReference type="Pfam" id="PF00924"/>
    </source>
</evidence>
<dbReference type="Pfam" id="PF12607">
    <property type="entry name" value="DUF3772"/>
    <property type="match status" value="1"/>
</dbReference>
<dbReference type="Pfam" id="PF21082">
    <property type="entry name" value="MS_channel_3rd"/>
    <property type="match status" value="1"/>
</dbReference>
<keyword evidence="9" id="KW-0732">Signal</keyword>
<evidence type="ECO:0000313" key="14">
    <source>
        <dbReference type="EMBL" id="PHI30529.1"/>
    </source>
</evidence>
<dbReference type="SUPFAM" id="SSF50182">
    <property type="entry name" value="Sm-like ribonucleoproteins"/>
    <property type="match status" value="1"/>
</dbReference>
<dbReference type="InterPro" id="IPR011014">
    <property type="entry name" value="MscS_channel_TM-2"/>
</dbReference>
<dbReference type="RefSeq" id="WP_029092738.1">
    <property type="nucleotide sequence ID" value="NZ_PDDX01000001.1"/>
</dbReference>
<dbReference type="Proteomes" id="UP000224974">
    <property type="component" value="Unassembled WGS sequence"/>
</dbReference>
<dbReference type="Pfam" id="PF00924">
    <property type="entry name" value="MS_channel_2nd"/>
    <property type="match status" value="1"/>
</dbReference>